<dbReference type="EMBL" id="JAPMSZ010000001">
    <property type="protein sequence ID" value="KAJ5115112.1"/>
    <property type="molecule type" value="Genomic_DNA"/>
</dbReference>
<keyword evidence="1" id="KW-0732">Signal</keyword>
<evidence type="ECO:0000313" key="3">
    <source>
        <dbReference type="Proteomes" id="UP001141434"/>
    </source>
</evidence>
<comment type="caution">
    <text evidence="2">The sequence shown here is derived from an EMBL/GenBank/DDBJ whole genome shotgun (WGS) entry which is preliminary data.</text>
</comment>
<sequence>MPILRVFLAILLITFLFTALGSSRELIPRKNQQNRYQKQHLSFLAKRTSWLHDAIVIGRGYYEAIVHADSGSTDSQPFHPYHRWGSEVFTENTGEEWNSALLASGKSRIQQGDFATVEARKYTNKKKLMGYPNSDCPLDEVVKGLPNSVEIMFDVNQHLIFLYGVNDERVDSTGWAIQAVRQAHGYPVDLSWGSRGLYTRVSSKRSRQIQLHVLEEMLKGQKDQWQKVTVDSANMDPLYALLATDEGELVTSLMTDEREPHFAEGKLHTIIFHYTKKQIGFLFS</sequence>
<feature type="signal peptide" evidence="1">
    <location>
        <begin position="1"/>
        <end position="23"/>
    </location>
</feature>
<organism evidence="2 3">
    <name type="scientific">Penicillium alfredii</name>
    <dbReference type="NCBI Taxonomy" id="1506179"/>
    <lineage>
        <taxon>Eukaryota</taxon>
        <taxon>Fungi</taxon>
        <taxon>Dikarya</taxon>
        <taxon>Ascomycota</taxon>
        <taxon>Pezizomycotina</taxon>
        <taxon>Eurotiomycetes</taxon>
        <taxon>Eurotiomycetidae</taxon>
        <taxon>Eurotiales</taxon>
        <taxon>Aspergillaceae</taxon>
        <taxon>Penicillium</taxon>
    </lineage>
</organism>
<protein>
    <submittedName>
        <fullName evidence="2">Uncharacterized protein</fullName>
    </submittedName>
</protein>
<reference evidence="2" key="1">
    <citation type="submission" date="2022-11" db="EMBL/GenBank/DDBJ databases">
        <authorList>
            <person name="Petersen C."/>
        </authorList>
    </citation>
    <scope>NUCLEOTIDE SEQUENCE</scope>
    <source>
        <strain evidence="2">IBT 34128</strain>
    </source>
</reference>
<dbReference type="GeneID" id="81390622"/>
<dbReference type="RefSeq" id="XP_056516304.1">
    <property type="nucleotide sequence ID" value="XM_056651454.1"/>
</dbReference>
<dbReference type="AlphaFoldDB" id="A0A9W9KRB9"/>
<gene>
    <name evidence="2" type="ORF">NUU61_000871</name>
</gene>
<keyword evidence="3" id="KW-1185">Reference proteome</keyword>
<reference evidence="2" key="2">
    <citation type="journal article" date="2023" name="IMA Fungus">
        <title>Comparative genomic study of the Penicillium genus elucidates a diverse pangenome and 15 lateral gene transfer events.</title>
        <authorList>
            <person name="Petersen C."/>
            <person name="Sorensen T."/>
            <person name="Nielsen M.R."/>
            <person name="Sondergaard T.E."/>
            <person name="Sorensen J.L."/>
            <person name="Fitzpatrick D.A."/>
            <person name="Frisvad J.C."/>
            <person name="Nielsen K.L."/>
        </authorList>
    </citation>
    <scope>NUCLEOTIDE SEQUENCE</scope>
    <source>
        <strain evidence="2">IBT 34128</strain>
    </source>
</reference>
<feature type="chain" id="PRO_5040761407" evidence="1">
    <location>
        <begin position="24"/>
        <end position="284"/>
    </location>
</feature>
<dbReference type="Proteomes" id="UP001141434">
    <property type="component" value="Unassembled WGS sequence"/>
</dbReference>
<name>A0A9W9KRB9_9EURO</name>
<evidence type="ECO:0000256" key="1">
    <source>
        <dbReference type="SAM" id="SignalP"/>
    </source>
</evidence>
<evidence type="ECO:0000313" key="2">
    <source>
        <dbReference type="EMBL" id="KAJ5115112.1"/>
    </source>
</evidence>
<accession>A0A9W9KRB9</accession>
<proteinExistence type="predicted"/>